<organism evidence="1 2">
    <name type="scientific">Oryza sativa subsp. japonica</name>
    <name type="common">Rice</name>
    <dbReference type="NCBI Taxonomy" id="39947"/>
    <lineage>
        <taxon>Eukaryota</taxon>
        <taxon>Viridiplantae</taxon>
        <taxon>Streptophyta</taxon>
        <taxon>Embryophyta</taxon>
        <taxon>Tracheophyta</taxon>
        <taxon>Spermatophyta</taxon>
        <taxon>Magnoliopsida</taxon>
        <taxon>Liliopsida</taxon>
        <taxon>Poales</taxon>
        <taxon>Poaceae</taxon>
        <taxon>BOP clade</taxon>
        <taxon>Oryzoideae</taxon>
        <taxon>Oryzeae</taxon>
        <taxon>Oryzinae</taxon>
        <taxon>Oryza</taxon>
        <taxon>Oryza sativa</taxon>
    </lineage>
</organism>
<accession>A0A0P0Y9D3</accession>
<name>A0A0P0Y9D3_ORYSJ</name>
<reference evidence="1 2" key="3">
    <citation type="journal article" date="2013" name="Rice">
        <title>Improvement of the Oryza sativa Nipponbare reference genome using next generation sequence and optical map data.</title>
        <authorList>
            <person name="Kawahara Y."/>
            <person name="de la Bastide M."/>
            <person name="Hamilton J.P."/>
            <person name="Kanamori H."/>
            <person name="McCombie W.R."/>
            <person name="Ouyang S."/>
            <person name="Schwartz D.C."/>
            <person name="Tanaka T."/>
            <person name="Wu J."/>
            <person name="Zhou S."/>
            <person name="Childs K.L."/>
            <person name="Davidson R.M."/>
            <person name="Lin H."/>
            <person name="Quesada-Ocampo L."/>
            <person name="Vaillancourt B."/>
            <person name="Sakai H."/>
            <person name="Lee S.S."/>
            <person name="Kim J."/>
            <person name="Numa H."/>
            <person name="Itoh T."/>
            <person name="Buell C.R."/>
            <person name="Matsumoto T."/>
        </authorList>
    </citation>
    <scope>NUCLEOTIDE SEQUENCE [LARGE SCALE GENOMIC DNA]</scope>
    <source>
        <strain evidence="2">cv. Nipponbare</strain>
    </source>
</reference>
<reference evidence="2" key="1">
    <citation type="journal article" date="2005" name="Nature">
        <title>The map-based sequence of the rice genome.</title>
        <authorList>
            <consortium name="International rice genome sequencing project (IRGSP)"/>
            <person name="Matsumoto T."/>
            <person name="Wu J."/>
            <person name="Kanamori H."/>
            <person name="Katayose Y."/>
            <person name="Fujisawa M."/>
            <person name="Namiki N."/>
            <person name="Mizuno H."/>
            <person name="Yamamoto K."/>
            <person name="Antonio B.A."/>
            <person name="Baba T."/>
            <person name="Sakata K."/>
            <person name="Nagamura Y."/>
            <person name="Aoki H."/>
            <person name="Arikawa K."/>
            <person name="Arita K."/>
            <person name="Bito T."/>
            <person name="Chiden Y."/>
            <person name="Fujitsuka N."/>
            <person name="Fukunaka R."/>
            <person name="Hamada M."/>
            <person name="Harada C."/>
            <person name="Hayashi A."/>
            <person name="Hijishita S."/>
            <person name="Honda M."/>
            <person name="Hosokawa S."/>
            <person name="Ichikawa Y."/>
            <person name="Idonuma A."/>
            <person name="Iijima M."/>
            <person name="Ikeda M."/>
            <person name="Ikeno M."/>
            <person name="Ito K."/>
            <person name="Ito S."/>
            <person name="Ito T."/>
            <person name="Ito Y."/>
            <person name="Ito Y."/>
            <person name="Iwabuchi A."/>
            <person name="Kamiya K."/>
            <person name="Karasawa W."/>
            <person name="Kurita K."/>
            <person name="Katagiri S."/>
            <person name="Kikuta A."/>
            <person name="Kobayashi H."/>
            <person name="Kobayashi N."/>
            <person name="Machita K."/>
            <person name="Maehara T."/>
            <person name="Masukawa M."/>
            <person name="Mizubayashi T."/>
            <person name="Mukai Y."/>
            <person name="Nagasaki H."/>
            <person name="Nagata Y."/>
            <person name="Naito S."/>
            <person name="Nakashima M."/>
            <person name="Nakama Y."/>
            <person name="Nakamichi Y."/>
            <person name="Nakamura M."/>
            <person name="Meguro A."/>
            <person name="Negishi M."/>
            <person name="Ohta I."/>
            <person name="Ohta T."/>
            <person name="Okamoto M."/>
            <person name="Ono N."/>
            <person name="Saji S."/>
            <person name="Sakaguchi M."/>
            <person name="Sakai K."/>
            <person name="Shibata M."/>
            <person name="Shimokawa T."/>
            <person name="Song J."/>
            <person name="Takazaki Y."/>
            <person name="Terasawa K."/>
            <person name="Tsugane M."/>
            <person name="Tsuji K."/>
            <person name="Ueda S."/>
            <person name="Waki K."/>
            <person name="Yamagata H."/>
            <person name="Yamamoto M."/>
            <person name="Yamamoto S."/>
            <person name="Yamane H."/>
            <person name="Yoshiki S."/>
            <person name="Yoshihara R."/>
            <person name="Yukawa K."/>
            <person name="Zhong H."/>
            <person name="Yano M."/>
            <person name="Yuan Q."/>
            <person name="Ouyang S."/>
            <person name="Liu J."/>
            <person name="Jones K.M."/>
            <person name="Gansberger K."/>
            <person name="Moffat K."/>
            <person name="Hill J."/>
            <person name="Bera J."/>
            <person name="Fadrosh D."/>
            <person name="Jin S."/>
            <person name="Johri S."/>
            <person name="Kim M."/>
            <person name="Overton L."/>
            <person name="Reardon M."/>
            <person name="Tsitrin T."/>
            <person name="Vuong H."/>
            <person name="Weaver B."/>
            <person name="Ciecko A."/>
            <person name="Tallon L."/>
            <person name="Jackson J."/>
            <person name="Pai G."/>
            <person name="Aken S.V."/>
            <person name="Utterback T."/>
            <person name="Reidmuller S."/>
            <person name="Feldblyum T."/>
            <person name="Hsiao J."/>
            <person name="Zismann V."/>
            <person name="Iobst S."/>
            <person name="de Vazeille A.R."/>
            <person name="Buell C.R."/>
            <person name="Ying K."/>
            <person name="Li Y."/>
            <person name="Lu T."/>
            <person name="Huang Y."/>
            <person name="Zhao Q."/>
            <person name="Feng Q."/>
            <person name="Zhang L."/>
            <person name="Zhu J."/>
            <person name="Weng Q."/>
            <person name="Mu J."/>
            <person name="Lu Y."/>
            <person name="Fan D."/>
            <person name="Liu Y."/>
            <person name="Guan J."/>
            <person name="Zhang Y."/>
            <person name="Yu S."/>
            <person name="Liu X."/>
            <person name="Zhang Y."/>
            <person name="Hong G."/>
            <person name="Han B."/>
            <person name="Choisne N."/>
            <person name="Demange N."/>
            <person name="Orjeda G."/>
            <person name="Samain S."/>
            <person name="Cattolico L."/>
            <person name="Pelletier E."/>
            <person name="Couloux A."/>
            <person name="Segurens B."/>
            <person name="Wincker P."/>
            <person name="D'Hont A."/>
            <person name="Scarpelli C."/>
            <person name="Weissenbach J."/>
            <person name="Salanoubat M."/>
            <person name="Quetier F."/>
            <person name="Yu Y."/>
            <person name="Kim H.R."/>
            <person name="Rambo T."/>
            <person name="Currie J."/>
            <person name="Collura K."/>
            <person name="Luo M."/>
            <person name="Yang T."/>
            <person name="Ammiraju J.S.S."/>
            <person name="Engler F."/>
            <person name="Soderlund C."/>
            <person name="Wing R.A."/>
            <person name="Palmer L.E."/>
            <person name="de la Bastide M."/>
            <person name="Spiegel L."/>
            <person name="Nascimento L."/>
            <person name="Zutavern T."/>
            <person name="O'Shaughnessy A."/>
            <person name="Dike S."/>
            <person name="Dedhia N."/>
            <person name="Preston R."/>
            <person name="Balija V."/>
            <person name="McCombie W.R."/>
            <person name="Chow T."/>
            <person name="Chen H."/>
            <person name="Chung M."/>
            <person name="Chen C."/>
            <person name="Shaw J."/>
            <person name="Wu H."/>
            <person name="Hsiao K."/>
            <person name="Chao Y."/>
            <person name="Chu M."/>
            <person name="Cheng C."/>
            <person name="Hour A."/>
            <person name="Lee P."/>
            <person name="Lin S."/>
            <person name="Lin Y."/>
            <person name="Liou J."/>
            <person name="Liu S."/>
            <person name="Hsing Y."/>
            <person name="Raghuvanshi S."/>
            <person name="Mohanty A."/>
            <person name="Bharti A.K."/>
            <person name="Gaur A."/>
            <person name="Gupta V."/>
            <person name="Kumar D."/>
            <person name="Ravi V."/>
            <person name="Vij S."/>
            <person name="Kapur A."/>
            <person name="Khurana P."/>
            <person name="Khurana P."/>
            <person name="Khurana J.P."/>
            <person name="Tyagi A.K."/>
            <person name="Gaikwad K."/>
            <person name="Singh A."/>
            <person name="Dalal V."/>
            <person name="Srivastava S."/>
            <person name="Dixit A."/>
            <person name="Pal A.K."/>
            <person name="Ghazi I.A."/>
            <person name="Yadav M."/>
            <person name="Pandit A."/>
            <person name="Bhargava A."/>
            <person name="Sureshbabu K."/>
            <person name="Batra K."/>
            <person name="Sharma T.R."/>
            <person name="Mohapatra T."/>
            <person name="Singh N.K."/>
            <person name="Messing J."/>
            <person name="Nelson A.B."/>
            <person name="Fuks G."/>
            <person name="Kavchok S."/>
            <person name="Keizer G."/>
            <person name="Linton E."/>
            <person name="Llaca V."/>
            <person name="Song R."/>
            <person name="Tanyolac B."/>
            <person name="Young S."/>
            <person name="Ho-Il K."/>
            <person name="Hahn J.H."/>
            <person name="Sangsakoo G."/>
            <person name="Vanavichit A."/>
            <person name="de Mattos Luiz.A.T."/>
            <person name="Zimmer P.D."/>
            <person name="Malone G."/>
            <person name="Dellagostin O."/>
            <person name="de Oliveira A.C."/>
            <person name="Bevan M."/>
            <person name="Bancroft I."/>
            <person name="Minx P."/>
            <person name="Cordum H."/>
            <person name="Wilson R."/>
            <person name="Cheng Z."/>
            <person name="Jin W."/>
            <person name="Jiang J."/>
            <person name="Leong S.A."/>
            <person name="Iwama H."/>
            <person name="Gojobori T."/>
            <person name="Itoh T."/>
            <person name="Niimura Y."/>
            <person name="Fujii Y."/>
            <person name="Habara T."/>
            <person name="Sakai H."/>
            <person name="Sato Y."/>
            <person name="Wilson G."/>
            <person name="Kumar K."/>
            <person name="McCouch S."/>
            <person name="Juretic N."/>
            <person name="Hoen D."/>
            <person name="Wright S."/>
            <person name="Bruskiewich R."/>
            <person name="Bureau T."/>
            <person name="Miyao A."/>
            <person name="Hirochika H."/>
            <person name="Nishikawa T."/>
            <person name="Kadowaki K."/>
            <person name="Sugiura M."/>
            <person name="Burr B."/>
            <person name="Sasaki T."/>
        </authorList>
    </citation>
    <scope>NUCLEOTIDE SEQUENCE [LARGE SCALE GENOMIC DNA]</scope>
    <source>
        <strain evidence="2">cv. Nipponbare</strain>
    </source>
</reference>
<dbReference type="Proteomes" id="UP000059680">
    <property type="component" value="Chromosome 12"/>
</dbReference>
<keyword evidence="2" id="KW-1185">Reference proteome</keyword>
<sequence length="81" mass="9231">MTRETAPSVTMGTRERALMEVLLTQSYYYEDKYCRISTLNSVACFYPKGYNQELLPGQMPLVMLSFLIPNGLSSVEFSSNF</sequence>
<dbReference type="EMBL" id="AP014968">
    <property type="protein sequence ID" value="BAT16711.1"/>
    <property type="molecule type" value="Genomic_DNA"/>
</dbReference>
<dbReference type="Gramene" id="Os12t0281450-00">
    <property type="protein sequence ID" value="Os12t0281450-00"/>
    <property type="gene ID" value="Os12g0281450"/>
</dbReference>
<dbReference type="AlphaFoldDB" id="A0A0P0Y9D3"/>
<dbReference type="PaxDb" id="39947-A0A0P0Y9D3"/>
<dbReference type="InParanoid" id="A0A0P0Y9D3"/>
<evidence type="ECO:0000313" key="1">
    <source>
        <dbReference type="EMBL" id="BAT16711.1"/>
    </source>
</evidence>
<reference evidence="1 2" key="2">
    <citation type="journal article" date="2013" name="Plant Cell Physiol.">
        <title>Rice Annotation Project Database (RAP-DB): an integrative and interactive database for rice genomics.</title>
        <authorList>
            <person name="Sakai H."/>
            <person name="Lee S.S."/>
            <person name="Tanaka T."/>
            <person name="Numa H."/>
            <person name="Kim J."/>
            <person name="Kawahara Y."/>
            <person name="Wakimoto H."/>
            <person name="Yang C.C."/>
            <person name="Iwamoto M."/>
            <person name="Abe T."/>
            <person name="Yamada Y."/>
            <person name="Muto A."/>
            <person name="Inokuchi H."/>
            <person name="Ikemura T."/>
            <person name="Matsumoto T."/>
            <person name="Sasaki T."/>
            <person name="Itoh T."/>
        </authorList>
    </citation>
    <scope>NUCLEOTIDE SEQUENCE [LARGE SCALE GENOMIC DNA]</scope>
    <source>
        <strain evidence="2">cv. Nipponbare</strain>
    </source>
</reference>
<evidence type="ECO:0000313" key="2">
    <source>
        <dbReference type="Proteomes" id="UP000059680"/>
    </source>
</evidence>
<gene>
    <name evidence="1" type="ordered locus">Os12g0281450</name>
    <name evidence="1" type="ORF">OSNPB_120281450</name>
</gene>
<feature type="non-terminal residue" evidence="1">
    <location>
        <position position="81"/>
    </location>
</feature>
<proteinExistence type="predicted"/>
<protein>
    <submittedName>
        <fullName evidence="1">Os12g0281450 protein</fullName>
    </submittedName>
</protein>